<feature type="transmembrane region" description="Helical" evidence="2">
    <location>
        <begin position="245"/>
        <end position="266"/>
    </location>
</feature>
<feature type="compositionally biased region" description="Pro residues" evidence="1">
    <location>
        <begin position="75"/>
        <end position="84"/>
    </location>
</feature>
<evidence type="ECO:0000313" key="3">
    <source>
        <dbReference type="EMBL" id="KIH99727.1"/>
    </source>
</evidence>
<feature type="region of interest" description="Disordered" evidence="1">
    <location>
        <begin position="66"/>
        <end position="133"/>
    </location>
</feature>
<feature type="transmembrane region" description="Helical" evidence="2">
    <location>
        <begin position="153"/>
        <end position="174"/>
    </location>
</feature>
<feature type="compositionally biased region" description="Pro residues" evidence="1">
    <location>
        <begin position="108"/>
        <end position="117"/>
    </location>
</feature>
<gene>
    <name evidence="3" type="ORF">LP52_05750</name>
</gene>
<dbReference type="EMBL" id="JROO01000009">
    <property type="protein sequence ID" value="KIH99727.1"/>
    <property type="molecule type" value="Genomic_DNA"/>
</dbReference>
<protein>
    <submittedName>
        <fullName evidence="3">Uncharacterized protein</fullName>
    </submittedName>
</protein>
<keyword evidence="4" id="KW-1185">Reference proteome</keyword>
<keyword evidence="2" id="KW-0812">Transmembrane</keyword>
<feature type="transmembrane region" description="Helical" evidence="2">
    <location>
        <begin position="220"/>
        <end position="239"/>
    </location>
</feature>
<name>A0A0C2JSC6_9ACTN</name>
<reference evidence="4" key="1">
    <citation type="journal article" date="2015" name="Chem. Biol.">
        <title>Structure, bioactivity, and resistance mechanism of streptomonomicin, an unusual lasso Peptide from an understudied halophilic actinomycete.</title>
        <authorList>
            <person name="Metelev M."/>
            <person name="Tietz J.I."/>
            <person name="Melby J.O."/>
            <person name="Blair P.M."/>
            <person name="Zhu L."/>
            <person name="Livnat I."/>
            <person name="Severinov K."/>
            <person name="Mitchell D.A."/>
        </authorList>
    </citation>
    <scope>NUCLEOTIDE SEQUENCE [LARGE SCALE GENOMIC DNA]</scope>
    <source>
        <strain evidence="4">YIM 90003</strain>
    </source>
</reference>
<evidence type="ECO:0000256" key="2">
    <source>
        <dbReference type="SAM" id="Phobius"/>
    </source>
</evidence>
<organism evidence="3 4">
    <name type="scientific">Streptomonospora alba</name>
    <dbReference type="NCBI Taxonomy" id="183763"/>
    <lineage>
        <taxon>Bacteria</taxon>
        <taxon>Bacillati</taxon>
        <taxon>Actinomycetota</taxon>
        <taxon>Actinomycetes</taxon>
        <taxon>Streptosporangiales</taxon>
        <taxon>Nocardiopsidaceae</taxon>
        <taxon>Streptomonospora</taxon>
    </lineage>
</organism>
<evidence type="ECO:0000313" key="4">
    <source>
        <dbReference type="Proteomes" id="UP000031675"/>
    </source>
</evidence>
<evidence type="ECO:0000256" key="1">
    <source>
        <dbReference type="SAM" id="MobiDB-lite"/>
    </source>
</evidence>
<keyword evidence="2" id="KW-1133">Transmembrane helix</keyword>
<comment type="caution">
    <text evidence="3">The sequence shown here is derived from an EMBL/GenBank/DDBJ whole genome shotgun (WGS) entry which is preliminary data.</text>
</comment>
<feature type="compositionally biased region" description="Low complexity" evidence="1">
    <location>
        <begin position="85"/>
        <end position="107"/>
    </location>
</feature>
<feature type="transmembrane region" description="Helical" evidence="2">
    <location>
        <begin position="194"/>
        <end position="213"/>
    </location>
</feature>
<keyword evidence="2" id="KW-0472">Membrane</keyword>
<accession>A0A0C2JSC6</accession>
<proteinExistence type="predicted"/>
<dbReference type="AlphaFoldDB" id="A0A0C2JSC6"/>
<dbReference type="Proteomes" id="UP000031675">
    <property type="component" value="Unassembled WGS sequence"/>
</dbReference>
<sequence length="289" mass="29478">MRAETAGRAGRRAARRAGTAWPVPLLVIHGARLCPPAVRGLSASSASAASALSSAAAAPLRWARAGASGRSVPPSAGPPPPGGPEPAQASARVPTQRVPALPAVPVRTPLPRPPVPPGAGALQEPARRRRAQRVPSTAASWLRALGSAWRPAALWWLRVAVLVQVAAALARSATVGAASTEPAGLGAGFLDGPLLWPLLAAGAVQAAAAAAIAACARVSWWPAVFSVLLLVGGVVQGRLESVEPLYLLLFGAVLVAPGLWVALWAWGWRWPVPGSALDRPEAQAPARAD</sequence>